<feature type="transmembrane region" description="Helical" evidence="2">
    <location>
        <begin position="266"/>
        <end position="284"/>
    </location>
</feature>
<reference evidence="3 4" key="1">
    <citation type="submission" date="2017-11" db="EMBL/GenBank/DDBJ databases">
        <title>Genome-resolved metagenomics identifies genetic mobility, metabolic interactions, and unexpected diversity in perchlorate-reducing communities.</title>
        <authorList>
            <person name="Barnum T.P."/>
            <person name="Figueroa I.A."/>
            <person name="Carlstrom C.I."/>
            <person name="Lucas L.N."/>
            <person name="Engelbrektson A.L."/>
            <person name="Coates J.D."/>
        </authorList>
    </citation>
    <scope>NUCLEOTIDE SEQUENCE [LARGE SCALE GENOMIC DNA]</scope>
    <source>
        <strain evidence="3">BM301</strain>
    </source>
</reference>
<keyword evidence="2" id="KW-0812">Transmembrane</keyword>
<keyword evidence="2" id="KW-1133">Transmembrane helix</keyword>
<feature type="transmembrane region" description="Helical" evidence="2">
    <location>
        <begin position="320"/>
        <end position="340"/>
    </location>
</feature>
<evidence type="ECO:0000256" key="1">
    <source>
        <dbReference type="SAM" id="MobiDB-lite"/>
    </source>
</evidence>
<dbReference type="InterPro" id="IPR047798">
    <property type="entry name" value="BPSS1780-like"/>
</dbReference>
<feature type="transmembrane region" description="Helical" evidence="2">
    <location>
        <begin position="290"/>
        <end position="308"/>
    </location>
</feature>
<feature type="transmembrane region" description="Helical" evidence="2">
    <location>
        <begin position="235"/>
        <end position="254"/>
    </location>
</feature>
<sequence length="423" mass="45400">MVEHYKVIYTGQLRLGTEISDAIENFCQRFKVSEEKARKVLSSAREVILKKALEKEKAEKYLQALEAVGMIVRLEPMEQTAKSDAFSLVPLGDGEAEADSPTVASLNTGKEPTQRATPTCPKCGSEQLENDTCLSCGIVIPKYLARQAAAAEQTTFVESASEAEDPYAAPRAELVGEAERGELSGPISRPIGNGWQWISRGFWHFKQNPLAWIITLVVWVVLSVVLSLVPFIGSLVITLVSPVILAGLMLGCAAQEHGGDFEISHLFAGFSSSVGQLVLVGLLYLVGFIAIAFVMAMVGGGVMIGMLGGMDAMQNSDPDALQSAMGVGSVVLVMLVAFGLSIPLMMAYWFAPALIAMEGMSALAAMKMSFSGCLKNILPFLLYGVVALVMFFIGAIPVGLGLLVVMPVITASMYTAYRDIYYQ</sequence>
<dbReference type="STRING" id="1111735.GCA_000428045_04225"/>
<feature type="transmembrane region" description="Helical" evidence="2">
    <location>
        <begin position="377"/>
        <end position="394"/>
    </location>
</feature>
<keyword evidence="2" id="KW-0472">Membrane</keyword>
<dbReference type="AlphaFoldDB" id="A0A2N6CXI1"/>
<comment type="caution">
    <text evidence="3">The sequence shown here is derived from an EMBL/GenBank/DDBJ whole genome shotgun (WGS) entry which is preliminary data.</text>
</comment>
<feature type="transmembrane region" description="Helical" evidence="2">
    <location>
        <begin position="400"/>
        <end position="417"/>
    </location>
</feature>
<dbReference type="RefSeq" id="WP_273438800.1">
    <property type="nucleotide sequence ID" value="NZ_PKUN01000009.1"/>
</dbReference>
<evidence type="ECO:0008006" key="5">
    <source>
        <dbReference type="Google" id="ProtNLM"/>
    </source>
</evidence>
<dbReference type="EMBL" id="PKUN01000009">
    <property type="protein sequence ID" value="PLX62005.1"/>
    <property type="molecule type" value="Genomic_DNA"/>
</dbReference>
<evidence type="ECO:0000313" key="3">
    <source>
        <dbReference type="EMBL" id="PLX62005.1"/>
    </source>
</evidence>
<organism evidence="3 4">
    <name type="scientific">Sedimenticola selenatireducens</name>
    <dbReference type="NCBI Taxonomy" id="191960"/>
    <lineage>
        <taxon>Bacteria</taxon>
        <taxon>Pseudomonadati</taxon>
        <taxon>Pseudomonadota</taxon>
        <taxon>Gammaproteobacteria</taxon>
        <taxon>Chromatiales</taxon>
        <taxon>Sedimenticolaceae</taxon>
        <taxon>Sedimenticola</taxon>
    </lineage>
</organism>
<protein>
    <recommendedName>
        <fullName evidence="5">DUF2189 domain-containing protein</fullName>
    </recommendedName>
</protein>
<evidence type="ECO:0000256" key="2">
    <source>
        <dbReference type="SAM" id="Phobius"/>
    </source>
</evidence>
<feature type="compositionally biased region" description="Polar residues" evidence="1">
    <location>
        <begin position="102"/>
        <end position="117"/>
    </location>
</feature>
<gene>
    <name evidence="3" type="ORF">C0630_08335</name>
</gene>
<accession>A0A2N6CXI1</accession>
<name>A0A2N6CXI1_9GAMM</name>
<dbReference type="Proteomes" id="UP000235015">
    <property type="component" value="Unassembled WGS sequence"/>
</dbReference>
<dbReference type="NCBIfam" id="NF041043">
    <property type="entry name" value="BPSS1780_fam"/>
    <property type="match status" value="1"/>
</dbReference>
<proteinExistence type="predicted"/>
<feature type="transmembrane region" description="Helical" evidence="2">
    <location>
        <begin position="210"/>
        <end position="229"/>
    </location>
</feature>
<evidence type="ECO:0000313" key="4">
    <source>
        <dbReference type="Proteomes" id="UP000235015"/>
    </source>
</evidence>
<feature type="region of interest" description="Disordered" evidence="1">
    <location>
        <begin position="97"/>
        <end position="119"/>
    </location>
</feature>